<dbReference type="EMBL" id="JACONZ010000003">
    <property type="protein sequence ID" value="MBC5581657.1"/>
    <property type="molecule type" value="Genomic_DNA"/>
</dbReference>
<accession>A0A923IF70</accession>
<dbReference type="InterPro" id="IPR002725">
    <property type="entry name" value="YgjP-like_metallopeptidase"/>
</dbReference>
<dbReference type="AlphaFoldDB" id="A0A923IF70"/>
<evidence type="ECO:0000259" key="1">
    <source>
        <dbReference type="Pfam" id="PF01863"/>
    </source>
</evidence>
<keyword evidence="3" id="KW-1185">Reference proteome</keyword>
<dbReference type="Pfam" id="PF01863">
    <property type="entry name" value="YgjP-like"/>
    <property type="match status" value="2"/>
</dbReference>
<reference evidence="2" key="1">
    <citation type="submission" date="2020-08" db="EMBL/GenBank/DDBJ databases">
        <title>Genome public.</title>
        <authorList>
            <person name="Liu C."/>
            <person name="Sun Q."/>
        </authorList>
    </citation>
    <scope>NUCLEOTIDE SEQUENCE</scope>
    <source>
        <strain evidence="2">BX8</strain>
    </source>
</reference>
<evidence type="ECO:0000313" key="2">
    <source>
        <dbReference type="EMBL" id="MBC5581657.1"/>
    </source>
</evidence>
<dbReference type="CDD" id="cd07344">
    <property type="entry name" value="M48_yhfN_like"/>
    <property type="match status" value="1"/>
</dbReference>
<evidence type="ECO:0000313" key="3">
    <source>
        <dbReference type="Proteomes" id="UP000659630"/>
    </source>
</evidence>
<sequence length="179" mass="20759">METGEGALVYELTRKSVKNLNLRVRPDGSLAVSAPRWAARAEIDRFVASRAAWITRTRARLAQQPPACEPPLCPLTDEQCMAVFQPFLDRYYPIFAPAIGGRLEIKLKTLKSLWGVCRPAKRQITLNRRLAQQPLEAVEYVVLHEYLHFWHPDHGKAFHRELDRLMPDNRRRRALLPRR</sequence>
<dbReference type="PANTHER" id="PTHR30399">
    <property type="entry name" value="UNCHARACTERIZED PROTEIN YGJP"/>
    <property type="match status" value="1"/>
</dbReference>
<name>A0A923IF70_9FIRM</name>
<gene>
    <name evidence="2" type="ORF">H8S23_09075</name>
</gene>
<feature type="domain" description="YgjP-like metallopeptidase" evidence="1">
    <location>
        <begin position="18"/>
        <end position="64"/>
    </location>
</feature>
<dbReference type="Gene3D" id="3.30.2010.10">
    <property type="entry name" value="Metalloproteases ('zincins'), catalytic domain"/>
    <property type="match status" value="1"/>
</dbReference>
<dbReference type="PANTHER" id="PTHR30399:SF1">
    <property type="entry name" value="UTP PYROPHOSPHATASE"/>
    <property type="match status" value="1"/>
</dbReference>
<dbReference type="Proteomes" id="UP000659630">
    <property type="component" value="Unassembled WGS sequence"/>
</dbReference>
<organism evidence="2 3">
    <name type="scientific">Anaerofilum hominis</name>
    <dbReference type="NCBI Taxonomy" id="2763016"/>
    <lineage>
        <taxon>Bacteria</taxon>
        <taxon>Bacillati</taxon>
        <taxon>Bacillota</taxon>
        <taxon>Clostridia</taxon>
        <taxon>Eubacteriales</taxon>
        <taxon>Oscillospiraceae</taxon>
        <taxon>Anaerofilum</taxon>
    </lineage>
</organism>
<dbReference type="RefSeq" id="WP_186888027.1">
    <property type="nucleotide sequence ID" value="NZ_JACONZ010000003.1"/>
</dbReference>
<feature type="domain" description="YgjP-like metallopeptidase" evidence="1">
    <location>
        <begin position="79"/>
        <end position="177"/>
    </location>
</feature>
<comment type="caution">
    <text evidence="2">The sequence shown here is derived from an EMBL/GenBank/DDBJ whole genome shotgun (WGS) entry which is preliminary data.</text>
</comment>
<dbReference type="InterPro" id="IPR053136">
    <property type="entry name" value="UTP_pyrophosphatase-like"/>
</dbReference>
<protein>
    <submittedName>
        <fullName evidence="2">DUF45 domain-containing protein</fullName>
    </submittedName>
</protein>
<proteinExistence type="predicted"/>